<dbReference type="PROSITE" id="PS50097">
    <property type="entry name" value="BTB"/>
    <property type="match status" value="1"/>
</dbReference>
<protein>
    <submittedName>
        <fullName evidence="4">Kelch-like 40</fullName>
    </submittedName>
</protein>
<dbReference type="Pfam" id="PF07707">
    <property type="entry name" value="BACK"/>
    <property type="match status" value="1"/>
</dbReference>
<dbReference type="EMBL" id="BLXT01001826">
    <property type="protein sequence ID" value="GFN88052.1"/>
    <property type="molecule type" value="Genomic_DNA"/>
</dbReference>
<dbReference type="SMART" id="SM00225">
    <property type="entry name" value="BTB"/>
    <property type="match status" value="1"/>
</dbReference>
<dbReference type="InterPro" id="IPR011705">
    <property type="entry name" value="BACK"/>
</dbReference>
<evidence type="ECO:0000256" key="1">
    <source>
        <dbReference type="ARBA" id="ARBA00022441"/>
    </source>
</evidence>
<keyword evidence="1" id="KW-0880">Kelch repeat</keyword>
<dbReference type="Gene3D" id="1.25.40.420">
    <property type="match status" value="2"/>
</dbReference>
<evidence type="ECO:0000259" key="3">
    <source>
        <dbReference type="PROSITE" id="PS50097"/>
    </source>
</evidence>
<evidence type="ECO:0000256" key="2">
    <source>
        <dbReference type="ARBA" id="ARBA00022737"/>
    </source>
</evidence>
<dbReference type="InterPro" id="IPR011333">
    <property type="entry name" value="SKP1/BTB/POZ_sf"/>
</dbReference>
<comment type="caution">
    <text evidence="4">The sequence shown here is derived from an EMBL/GenBank/DDBJ whole genome shotgun (WGS) entry which is preliminary data.</text>
</comment>
<dbReference type="Pfam" id="PF00651">
    <property type="entry name" value="BTB"/>
    <property type="match status" value="1"/>
</dbReference>
<keyword evidence="2" id="KW-0677">Repeat</keyword>
<name>A0AAV3YZW4_9GAST</name>
<dbReference type="Gene3D" id="3.30.710.10">
    <property type="entry name" value="Potassium Channel Kv1.1, Chain A"/>
    <property type="match status" value="1"/>
</dbReference>
<dbReference type="CDD" id="cd18186">
    <property type="entry name" value="BTB_POZ_ZBTB_KLHL-like"/>
    <property type="match status" value="1"/>
</dbReference>
<accession>A0AAV3YZW4</accession>
<evidence type="ECO:0000313" key="5">
    <source>
        <dbReference type="Proteomes" id="UP000735302"/>
    </source>
</evidence>
<evidence type="ECO:0000313" key="4">
    <source>
        <dbReference type="EMBL" id="GFN88052.1"/>
    </source>
</evidence>
<dbReference type="PANTHER" id="PTHR45632">
    <property type="entry name" value="LD33804P"/>
    <property type="match status" value="1"/>
</dbReference>
<proteinExistence type="predicted"/>
<dbReference type="SUPFAM" id="SSF54695">
    <property type="entry name" value="POZ domain"/>
    <property type="match status" value="1"/>
</dbReference>
<dbReference type="PANTHER" id="PTHR45632:SF3">
    <property type="entry name" value="KELCH-LIKE PROTEIN 32"/>
    <property type="match status" value="1"/>
</dbReference>
<organism evidence="4 5">
    <name type="scientific">Plakobranchus ocellatus</name>
    <dbReference type="NCBI Taxonomy" id="259542"/>
    <lineage>
        <taxon>Eukaryota</taxon>
        <taxon>Metazoa</taxon>
        <taxon>Spiralia</taxon>
        <taxon>Lophotrochozoa</taxon>
        <taxon>Mollusca</taxon>
        <taxon>Gastropoda</taxon>
        <taxon>Heterobranchia</taxon>
        <taxon>Euthyneura</taxon>
        <taxon>Panpulmonata</taxon>
        <taxon>Sacoglossa</taxon>
        <taxon>Placobranchoidea</taxon>
        <taxon>Plakobranchidae</taxon>
        <taxon>Plakobranchus</taxon>
    </lineage>
</organism>
<dbReference type="Proteomes" id="UP000735302">
    <property type="component" value="Unassembled WGS sequence"/>
</dbReference>
<sequence>MESSRPCIDKGFASHMMKTLARYRDNSAFSDVTVVVGTREFHCHRVILAATSEFFRLALVSRGMKKDLERKITLKAIDEDAFSNILTYVYCGEIDITEQKLFSVWQAAHMLQIKFIIEECQQFFRNTLCFENCLDYFCGVAQLDEQSHLYASDFIADNFVHVRHLESFSRLELKLVMSSKKLNIAHEDDLIEFLLKWAEDDPRNDTSNISLADCTNNSVDRYSAKNTPPCQASIASNLDEQSDLEVKQPGHEPPNCLTRAQQLADLLESTRYFLMSRSFLIDSLSNHPFIRADPRCVALVEQISRYILRSYLHQEWCPPAAVHRRQSEKANVLVSVKNRLSAPICRQQSKWGKGYKKGYDVNQHMMRSPRRYHGAPTEIPDTNALTLFTFDILTEMWSEYEIPEGCFEEWTSGPLQMLYHDEKIYFSDTNGNIMVHYIGTKELRNLGQHRILESSLCIVGDWLYSCCENQNGETIINRIGVHNLHKLSDGELSSQQFRLLGVDEKSIFTITSIANTLAIFCRSRNRIYIIFYDLFHRRSKIILTELRVPSKNHFITMRNDKELFVLEENGLFWRIRRCPRSKDVEIVHELMLWDERWLSQAQLQGAALVNDALYVVLSHNEHEHQPAIKASLEGVFNQVILVFHPKGSQDLYAAPFISNVIHSVLPQVVLPTQTEDSGIENIGFPLNVRNVRTHTDYDRDLRW</sequence>
<keyword evidence="5" id="KW-1185">Reference proteome</keyword>
<reference evidence="4 5" key="1">
    <citation type="journal article" date="2021" name="Elife">
        <title>Chloroplast acquisition without the gene transfer in kleptoplastic sea slugs, Plakobranchus ocellatus.</title>
        <authorList>
            <person name="Maeda T."/>
            <person name="Takahashi S."/>
            <person name="Yoshida T."/>
            <person name="Shimamura S."/>
            <person name="Takaki Y."/>
            <person name="Nagai Y."/>
            <person name="Toyoda A."/>
            <person name="Suzuki Y."/>
            <person name="Arimoto A."/>
            <person name="Ishii H."/>
            <person name="Satoh N."/>
            <person name="Nishiyama T."/>
            <person name="Hasebe M."/>
            <person name="Maruyama T."/>
            <person name="Minagawa J."/>
            <person name="Obokata J."/>
            <person name="Shigenobu S."/>
        </authorList>
    </citation>
    <scope>NUCLEOTIDE SEQUENCE [LARGE SCALE GENOMIC DNA]</scope>
</reference>
<dbReference type="InterPro" id="IPR000210">
    <property type="entry name" value="BTB/POZ_dom"/>
</dbReference>
<dbReference type="AlphaFoldDB" id="A0AAV3YZW4"/>
<gene>
    <name evidence="4" type="ORF">PoB_001455800</name>
</gene>
<feature type="domain" description="BTB" evidence="3">
    <location>
        <begin position="30"/>
        <end position="98"/>
    </location>
</feature>